<evidence type="ECO:0000256" key="2">
    <source>
        <dbReference type="ARBA" id="ARBA00002901"/>
    </source>
</evidence>
<dbReference type="OrthoDB" id="9804758at2"/>
<accession>A0A225E547</accession>
<evidence type="ECO:0000313" key="15">
    <source>
        <dbReference type="Proteomes" id="UP000214646"/>
    </source>
</evidence>
<name>A0A225E547_9BACT</name>
<dbReference type="InterPro" id="IPR005111">
    <property type="entry name" value="MoeA_C_domain_IV"/>
</dbReference>
<dbReference type="SUPFAM" id="SSF63867">
    <property type="entry name" value="MoeA C-terminal domain-like"/>
    <property type="match status" value="1"/>
</dbReference>
<organism evidence="14 15">
    <name type="scientific">Fimbriiglobus ruber</name>
    <dbReference type="NCBI Taxonomy" id="1908690"/>
    <lineage>
        <taxon>Bacteria</taxon>
        <taxon>Pseudomonadati</taxon>
        <taxon>Planctomycetota</taxon>
        <taxon>Planctomycetia</taxon>
        <taxon>Gemmatales</taxon>
        <taxon>Gemmataceae</taxon>
        <taxon>Fimbriiglobus</taxon>
    </lineage>
</organism>
<evidence type="ECO:0000256" key="3">
    <source>
        <dbReference type="ARBA" id="ARBA00005046"/>
    </source>
</evidence>
<dbReference type="PANTHER" id="PTHR10192">
    <property type="entry name" value="MOLYBDOPTERIN BIOSYNTHESIS PROTEIN"/>
    <property type="match status" value="1"/>
</dbReference>
<feature type="region of interest" description="Disordered" evidence="12">
    <location>
        <begin position="328"/>
        <end position="356"/>
    </location>
</feature>
<dbReference type="NCBIfam" id="TIGR00177">
    <property type="entry name" value="molyb_syn"/>
    <property type="match status" value="1"/>
</dbReference>
<keyword evidence="15" id="KW-1185">Reference proteome</keyword>
<dbReference type="EC" id="2.10.1.1" evidence="11"/>
<dbReference type="Proteomes" id="UP000214646">
    <property type="component" value="Unassembled WGS sequence"/>
</dbReference>
<dbReference type="InterPro" id="IPR008284">
    <property type="entry name" value="MoCF_biosynth_CS"/>
</dbReference>
<feature type="compositionally biased region" description="Low complexity" evidence="12">
    <location>
        <begin position="329"/>
        <end position="339"/>
    </location>
</feature>
<dbReference type="Gene3D" id="2.40.340.10">
    <property type="entry name" value="MoeA, C-terminal, domain IV"/>
    <property type="match status" value="1"/>
</dbReference>
<dbReference type="SUPFAM" id="SSF63882">
    <property type="entry name" value="MoeA N-terminal region -like"/>
    <property type="match status" value="1"/>
</dbReference>
<comment type="cofactor">
    <cofactor evidence="1 11">
        <name>Mg(2+)</name>
        <dbReference type="ChEBI" id="CHEBI:18420"/>
    </cofactor>
</comment>
<keyword evidence="6 11" id="KW-0808">Transferase</keyword>
<dbReference type="InterPro" id="IPR005110">
    <property type="entry name" value="MoeA_linker/N"/>
</dbReference>
<comment type="similarity">
    <text evidence="4 11">Belongs to the MoeA family.</text>
</comment>
<comment type="catalytic activity">
    <reaction evidence="10">
        <text>adenylyl-molybdopterin + molybdate = Mo-molybdopterin + AMP + H(+)</text>
        <dbReference type="Rhea" id="RHEA:35047"/>
        <dbReference type="ChEBI" id="CHEBI:15378"/>
        <dbReference type="ChEBI" id="CHEBI:36264"/>
        <dbReference type="ChEBI" id="CHEBI:62727"/>
        <dbReference type="ChEBI" id="CHEBI:71302"/>
        <dbReference type="ChEBI" id="CHEBI:456215"/>
        <dbReference type="EC" id="2.10.1.1"/>
    </reaction>
</comment>
<gene>
    <name evidence="14" type="ORF">FRUB_00583</name>
</gene>
<dbReference type="SUPFAM" id="SSF53218">
    <property type="entry name" value="Molybdenum cofactor biosynthesis proteins"/>
    <property type="match status" value="1"/>
</dbReference>
<dbReference type="InterPro" id="IPR036425">
    <property type="entry name" value="MoaB/Mog-like_dom_sf"/>
</dbReference>
<dbReference type="PROSITE" id="PS01079">
    <property type="entry name" value="MOCF_BIOSYNTHESIS_2"/>
    <property type="match status" value="1"/>
</dbReference>
<evidence type="ECO:0000256" key="12">
    <source>
        <dbReference type="SAM" id="MobiDB-lite"/>
    </source>
</evidence>
<dbReference type="InterPro" id="IPR038987">
    <property type="entry name" value="MoeA-like"/>
</dbReference>
<dbReference type="Gene3D" id="3.40.980.10">
    <property type="entry name" value="MoaB/Mog-like domain"/>
    <property type="match status" value="1"/>
</dbReference>
<comment type="function">
    <text evidence="2 11">Catalyzes the insertion of molybdate into adenylated molybdopterin with the concomitant release of AMP.</text>
</comment>
<dbReference type="FunFam" id="2.170.190.11:FF:000001">
    <property type="entry name" value="Molybdopterin molybdenumtransferase"/>
    <property type="match status" value="1"/>
</dbReference>
<evidence type="ECO:0000256" key="7">
    <source>
        <dbReference type="ARBA" id="ARBA00022723"/>
    </source>
</evidence>
<dbReference type="Pfam" id="PF03453">
    <property type="entry name" value="MoeA_N"/>
    <property type="match status" value="1"/>
</dbReference>
<dbReference type="Pfam" id="PF03454">
    <property type="entry name" value="MoeA_C"/>
    <property type="match status" value="1"/>
</dbReference>
<evidence type="ECO:0000313" key="14">
    <source>
        <dbReference type="EMBL" id="OWK46884.1"/>
    </source>
</evidence>
<keyword evidence="5 11" id="KW-0500">Molybdenum</keyword>
<dbReference type="Gene3D" id="3.90.105.10">
    <property type="entry name" value="Molybdopterin biosynthesis moea protein, domain 2"/>
    <property type="match status" value="1"/>
</dbReference>
<evidence type="ECO:0000256" key="1">
    <source>
        <dbReference type="ARBA" id="ARBA00001946"/>
    </source>
</evidence>
<dbReference type="SMART" id="SM00852">
    <property type="entry name" value="MoCF_biosynth"/>
    <property type="match status" value="1"/>
</dbReference>
<comment type="pathway">
    <text evidence="3 11">Cofactor biosynthesis; molybdopterin biosynthesis.</text>
</comment>
<dbReference type="InterPro" id="IPR001453">
    <property type="entry name" value="MoaB/Mog_dom"/>
</dbReference>
<comment type="caution">
    <text evidence="14">The sequence shown here is derived from an EMBL/GenBank/DDBJ whole genome shotgun (WGS) entry which is preliminary data.</text>
</comment>
<dbReference type="PANTHER" id="PTHR10192:SF5">
    <property type="entry name" value="GEPHYRIN"/>
    <property type="match status" value="1"/>
</dbReference>
<evidence type="ECO:0000256" key="11">
    <source>
        <dbReference type="RuleBase" id="RU365090"/>
    </source>
</evidence>
<evidence type="ECO:0000256" key="10">
    <source>
        <dbReference type="ARBA" id="ARBA00047317"/>
    </source>
</evidence>
<evidence type="ECO:0000256" key="4">
    <source>
        <dbReference type="ARBA" id="ARBA00010763"/>
    </source>
</evidence>
<dbReference type="FunFam" id="3.40.980.10:FF:000004">
    <property type="entry name" value="Molybdopterin molybdenumtransferase"/>
    <property type="match status" value="1"/>
</dbReference>
<dbReference type="RefSeq" id="WP_161967163.1">
    <property type="nucleotide sequence ID" value="NZ_NIDE01000001.1"/>
</dbReference>
<proteinExistence type="inferred from homology"/>
<dbReference type="GO" id="GO:0005829">
    <property type="term" value="C:cytosol"/>
    <property type="evidence" value="ECO:0007669"/>
    <property type="project" value="TreeGrafter"/>
</dbReference>
<dbReference type="NCBIfam" id="NF045515">
    <property type="entry name" value="Glp_gephyrin"/>
    <property type="match status" value="1"/>
</dbReference>
<keyword evidence="7 11" id="KW-0479">Metal-binding</keyword>
<dbReference type="Gene3D" id="2.170.190.11">
    <property type="entry name" value="Molybdopterin biosynthesis moea protein, domain 3"/>
    <property type="match status" value="1"/>
</dbReference>
<evidence type="ECO:0000256" key="6">
    <source>
        <dbReference type="ARBA" id="ARBA00022679"/>
    </source>
</evidence>
<dbReference type="GO" id="GO:0046872">
    <property type="term" value="F:metal ion binding"/>
    <property type="evidence" value="ECO:0007669"/>
    <property type="project" value="UniProtKB-UniRule"/>
</dbReference>
<dbReference type="Pfam" id="PF00994">
    <property type="entry name" value="MoCF_biosynth"/>
    <property type="match status" value="1"/>
</dbReference>
<keyword evidence="9 11" id="KW-0501">Molybdenum cofactor biosynthesis</keyword>
<keyword evidence="8 11" id="KW-0460">Magnesium</keyword>
<feature type="domain" description="MoaB/Mog" evidence="13">
    <location>
        <begin position="178"/>
        <end position="316"/>
    </location>
</feature>
<dbReference type="GO" id="GO:0006777">
    <property type="term" value="P:Mo-molybdopterin cofactor biosynthetic process"/>
    <property type="evidence" value="ECO:0007669"/>
    <property type="project" value="UniProtKB-UniRule"/>
</dbReference>
<evidence type="ECO:0000256" key="5">
    <source>
        <dbReference type="ARBA" id="ARBA00022505"/>
    </source>
</evidence>
<dbReference type="InterPro" id="IPR036135">
    <property type="entry name" value="MoeA_linker/N_sf"/>
</dbReference>
<dbReference type="EMBL" id="NIDE01000001">
    <property type="protein sequence ID" value="OWK46884.1"/>
    <property type="molecule type" value="Genomic_DNA"/>
</dbReference>
<sequence>MLDVAAALDIVLRFARPLKPEMTPLTPAALGRVLAKDVRADLDSPPFAKSMMDGYAVRTADLPSGAGELVVVEEIAAGAVPTKTVGAGQATALYTGAPVPAGADAVVMKERTEVLGGGRVRVADPAITSGKNIVPRAQEIRAGNVAVPSGTVLSPMALGLLAGVGRVDALTIPPARVGVLATGNELVEAPTVPGPGQIRNSNGPMLTAQASRAGGQPRYLGIGRDDETALRAVIREGLDTTDVLLLAGGVSAGKFDLVPDVLRGLGVETHFHHVRMKPGKPLLFGTRGNTLVFGLPGNPVSALVCFELFVRPALLALAGRPPAPPPSLRLPLTAPLATTNDRPTYHPGKRVESPDGQRVQPLSWFGSADLRALLTADALLALPAGEVKYAAGHVVDVVVL</sequence>
<dbReference type="CDD" id="cd00887">
    <property type="entry name" value="MoeA"/>
    <property type="match status" value="1"/>
</dbReference>
<protein>
    <recommendedName>
        <fullName evidence="11">Molybdopterin molybdenumtransferase</fullName>
        <ecNumber evidence="11">2.10.1.1</ecNumber>
    </recommendedName>
</protein>
<reference evidence="15" key="1">
    <citation type="submission" date="2017-06" db="EMBL/GenBank/DDBJ databases">
        <title>Genome analysis of Fimbriiglobus ruber SP5, the first member of the order Planctomycetales with confirmed chitinolytic capability.</title>
        <authorList>
            <person name="Ravin N.V."/>
            <person name="Rakitin A.L."/>
            <person name="Ivanova A.A."/>
            <person name="Beletsky A.V."/>
            <person name="Kulichevskaya I.S."/>
            <person name="Mardanov A.V."/>
            <person name="Dedysh S.N."/>
        </authorList>
    </citation>
    <scope>NUCLEOTIDE SEQUENCE [LARGE SCALE GENOMIC DNA]</scope>
    <source>
        <strain evidence="15">SP5</strain>
    </source>
</reference>
<dbReference type="InterPro" id="IPR036688">
    <property type="entry name" value="MoeA_C_domain_IV_sf"/>
</dbReference>
<evidence type="ECO:0000256" key="8">
    <source>
        <dbReference type="ARBA" id="ARBA00022842"/>
    </source>
</evidence>
<evidence type="ECO:0000256" key="9">
    <source>
        <dbReference type="ARBA" id="ARBA00023150"/>
    </source>
</evidence>
<dbReference type="AlphaFoldDB" id="A0A225E547"/>
<evidence type="ECO:0000259" key="13">
    <source>
        <dbReference type="SMART" id="SM00852"/>
    </source>
</evidence>
<dbReference type="GO" id="GO:0061599">
    <property type="term" value="F:molybdopterin molybdotransferase activity"/>
    <property type="evidence" value="ECO:0007669"/>
    <property type="project" value="UniProtKB-UniRule"/>
</dbReference>
<dbReference type="UniPathway" id="UPA00344"/>